<evidence type="ECO:0000256" key="3">
    <source>
        <dbReference type="ARBA" id="ARBA00011992"/>
    </source>
</evidence>
<evidence type="ECO:0000313" key="14">
    <source>
        <dbReference type="EMBL" id="MVA96830.1"/>
    </source>
</evidence>
<evidence type="ECO:0000256" key="6">
    <source>
        <dbReference type="ARBA" id="ARBA00023239"/>
    </source>
</evidence>
<evidence type="ECO:0000256" key="10">
    <source>
        <dbReference type="HAMAP-Rule" id="MF_00577"/>
    </source>
</evidence>
<feature type="binding site" evidence="10">
    <location>
        <begin position="273"/>
        <end position="274"/>
    </location>
    <ligand>
        <name>NAD(+)</name>
        <dbReference type="ChEBI" id="CHEBI:57540"/>
    </ligand>
</feature>
<feature type="binding site" evidence="10">
    <location>
        <position position="492"/>
    </location>
    <ligand>
        <name>NAD(+)</name>
        <dbReference type="ChEBI" id="CHEBI:57540"/>
    </ligand>
</feature>
<comment type="cofactor">
    <cofactor evidence="10">
        <name>NAD(+)</name>
        <dbReference type="ChEBI" id="CHEBI:57540"/>
    </cofactor>
    <text evidence="10">Binds 1 NAD(+) per subunit.</text>
</comment>
<evidence type="ECO:0000256" key="4">
    <source>
        <dbReference type="ARBA" id="ARBA00022808"/>
    </source>
</evidence>
<dbReference type="PANTHER" id="PTHR12216">
    <property type="entry name" value="UROCANATE HYDRATASE"/>
    <property type="match status" value="1"/>
</dbReference>
<dbReference type="GO" id="GO:0005737">
    <property type="term" value="C:cytoplasm"/>
    <property type="evidence" value="ECO:0007669"/>
    <property type="project" value="UniProtKB-SubCell"/>
</dbReference>
<feature type="binding site" evidence="10">
    <location>
        <position position="130"/>
    </location>
    <ligand>
        <name>NAD(+)</name>
        <dbReference type="ChEBI" id="CHEBI:57540"/>
    </ligand>
</feature>
<comment type="caution">
    <text evidence="14">The sequence shown here is derived from an EMBL/GenBank/DDBJ whole genome shotgun (WGS) entry which is preliminary data.</text>
</comment>
<dbReference type="AlphaFoldDB" id="A0A844QFN8"/>
<evidence type="ECO:0000256" key="2">
    <source>
        <dbReference type="ARBA" id="ARBA00007578"/>
    </source>
</evidence>
<comment type="catalytic activity">
    <reaction evidence="8 10">
        <text>4-imidazolone-5-propanoate = trans-urocanate + H2O</text>
        <dbReference type="Rhea" id="RHEA:13101"/>
        <dbReference type="ChEBI" id="CHEBI:15377"/>
        <dbReference type="ChEBI" id="CHEBI:17771"/>
        <dbReference type="ChEBI" id="CHEBI:77893"/>
        <dbReference type="EC" id="4.2.1.49"/>
    </reaction>
</comment>
<dbReference type="GO" id="GO:0016153">
    <property type="term" value="F:urocanate hydratase activity"/>
    <property type="evidence" value="ECO:0007669"/>
    <property type="project" value="UniProtKB-UniRule"/>
</dbReference>
<dbReference type="Pfam" id="PF17391">
    <property type="entry name" value="Urocanase_N"/>
    <property type="match status" value="1"/>
</dbReference>
<evidence type="ECO:0000256" key="7">
    <source>
        <dbReference type="ARBA" id="ARBA00031640"/>
    </source>
</evidence>
<accession>A0A844QFN8</accession>
<reference evidence="14 15" key="1">
    <citation type="submission" date="2019-12" db="EMBL/GenBank/DDBJ databases">
        <title>Nitratireductor arenosus sp. nov., Isolated from sea sand, Jeju island, South Korea.</title>
        <authorList>
            <person name="Kim W."/>
        </authorList>
    </citation>
    <scope>NUCLEOTIDE SEQUENCE [LARGE SCALE GENOMIC DNA]</scope>
    <source>
        <strain evidence="14 15">CAU 1489</strain>
    </source>
</reference>
<comment type="subcellular location">
    <subcellularLocation>
        <location evidence="10">Cytoplasm</location>
    </subcellularLocation>
</comment>
<name>A0A844QFN8_9HYPH</name>
<feature type="binding site" evidence="10">
    <location>
        <position position="201"/>
    </location>
    <ligand>
        <name>NAD(+)</name>
        <dbReference type="ChEBI" id="CHEBI:57540"/>
    </ligand>
</feature>
<dbReference type="Gene3D" id="3.40.1770.10">
    <property type="entry name" value="Urocanase superfamily"/>
    <property type="match status" value="1"/>
</dbReference>
<evidence type="ECO:0000256" key="5">
    <source>
        <dbReference type="ARBA" id="ARBA00023027"/>
    </source>
</evidence>
<dbReference type="NCBIfam" id="TIGR01228">
    <property type="entry name" value="hutU"/>
    <property type="match status" value="1"/>
</dbReference>
<dbReference type="Pfam" id="PF17392">
    <property type="entry name" value="Urocanase_C"/>
    <property type="match status" value="1"/>
</dbReference>
<comment type="similarity">
    <text evidence="2 10">Belongs to the urocanase family.</text>
</comment>
<dbReference type="Pfam" id="PF01175">
    <property type="entry name" value="Urocanase"/>
    <property type="match status" value="1"/>
</dbReference>
<dbReference type="InterPro" id="IPR055351">
    <property type="entry name" value="Urocanase"/>
</dbReference>
<dbReference type="UniPathway" id="UPA00379">
    <property type="reaction ID" value="UER00550"/>
</dbReference>
<feature type="binding site" evidence="10">
    <location>
        <begin position="52"/>
        <end position="53"/>
    </location>
    <ligand>
        <name>NAD(+)</name>
        <dbReference type="ChEBI" id="CHEBI:57540"/>
    </ligand>
</feature>
<dbReference type="RefSeq" id="WP_156711728.1">
    <property type="nucleotide sequence ID" value="NZ_WPHG01000001.1"/>
</dbReference>
<dbReference type="FunFam" id="3.40.50.10730:FF:000001">
    <property type="entry name" value="Urocanate hydratase"/>
    <property type="match status" value="1"/>
</dbReference>
<evidence type="ECO:0000259" key="12">
    <source>
        <dbReference type="Pfam" id="PF17391"/>
    </source>
</evidence>
<evidence type="ECO:0000259" key="13">
    <source>
        <dbReference type="Pfam" id="PF17392"/>
    </source>
</evidence>
<sequence length="557" mass="61233">MSNPRHNIREVRSPRGSELNARSWMTEAPLRMLMNNLDPDVAENPNELVVYGGIGRAARTWDDFDRIAATLKTLADDETLLVQSGKPVGVFRTHADAPRVLIANSNLVPHWADWSHFNELDRKGLMMYGQMTAGSWIYIGSQGIVQGTYETFVEAGRQHYDGELTGKWILTAGLGGMGGAQPLAAVMAGACCLAVECDESRIDFRIRTRYVDEKATSLDEALAMIDRWTRAGEAKSVGLLGNAAEIVPELVRRGVRPDMVTDQTSAHDPINGYLPKGWSLAEWRVKRESDPQAVEKAARASMREHVEAMVAFWNQGVPTLDYGNNIRQVAKEEGFDNAFAFPGFVPAYIRPLFCRGIGPFRWAALSGDPEDIYRTDEKVKELLPDNEPLHRWLDMARDRIAFQGLPARICWVGLGDRHRLGLAFNEMVAKGELKAPVVIGRDHLDSGSVASPNRETEAMKDGSDAVSDWPLLNALLNCASGATWVSLHHGGGVGMGFSQHAGMVICADGSAAAARRLERVLWNDPATGVMRHADAGYDIALDWAREKGLRLPAILGN</sequence>
<keyword evidence="4 10" id="KW-0369">Histidine metabolism</keyword>
<evidence type="ECO:0000256" key="8">
    <source>
        <dbReference type="ARBA" id="ARBA00047623"/>
    </source>
</evidence>
<dbReference type="PIRSF" id="PIRSF001423">
    <property type="entry name" value="Urocanate_hydrat"/>
    <property type="match status" value="1"/>
</dbReference>
<evidence type="ECO:0000259" key="11">
    <source>
        <dbReference type="Pfam" id="PF01175"/>
    </source>
</evidence>
<keyword evidence="5 10" id="KW-0520">NAD</keyword>
<dbReference type="InterPro" id="IPR035400">
    <property type="entry name" value="Urocanase_N"/>
</dbReference>
<gene>
    <name evidence="10" type="primary">hutU</name>
    <name evidence="14" type="ORF">GN330_06155</name>
</gene>
<dbReference type="NCBIfam" id="NF003820">
    <property type="entry name" value="PRK05414.1"/>
    <property type="match status" value="1"/>
</dbReference>
<protein>
    <recommendedName>
        <fullName evidence="3 10">Urocanate hydratase</fullName>
        <shortName evidence="10">Urocanase</shortName>
        <ecNumber evidence="3 10">4.2.1.49</ecNumber>
    </recommendedName>
    <alternativeName>
        <fullName evidence="7 10">Imidazolonepropionate hydrolase</fullName>
    </alternativeName>
</protein>
<dbReference type="InterPro" id="IPR035401">
    <property type="entry name" value="Urocanase_C"/>
</dbReference>
<evidence type="ECO:0000313" key="15">
    <source>
        <dbReference type="Proteomes" id="UP000463224"/>
    </source>
</evidence>
<dbReference type="InterPro" id="IPR023636">
    <property type="entry name" value="Urocanase_CS"/>
</dbReference>
<feature type="active site" evidence="10">
    <location>
        <position position="410"/>
    </location>
</feature>
<feature type="binding site" evidence="10">
    <location>
        <begin position="242"/>
        <end position="243"/>
    </location>
    <ligand>
        <name>NAD(+)</name>
        <dbReference type="ChEBI" id="CHEBI:57540"/>
    </ligand>
</feature>
<feature type="domain" description="Urocanase C-terminal" evidence="13">
    <location>
        <begin position="351"/>
        <end position="545"/>
    </location>
</feature>
<dbReference type="Proteomes" id="UP000463224">
    <property type="component" value="Unassembled WGS sequence"/>
</dbReference>
<dbReference type="PANTHER" id="PTHR12216:SF4">
    <property type="entry name" value="UROCANATE HYDRATASE"/>
    <property type="match status" value="1"/>
</dbReference>
<dbReference type="GO" id="GO:0019557">
    <property type="term" value="P:L-histidine catabolic process to glutamate and formate"/>
    <property type="evidence" value="ECO:0007669"/>
    <property type="project" value="UniProtKB-UniPathway"/>
</dbReference>
<comment type="pathway">
    <text evidence="1 10">Amino-acid degradation; L-histidine degradation into L-glutamate; N-formimidoyl-L-glutamate from L-histidine: step 2/3.</text>
</comment>
<dbReference type="GO" id="GO:0019556">
    <property type="term" value="P:L-histidine catabolic process to glutamate and formamide"/>
    <property type="evidence" value="ECO:0007669"/>
    <property type="project" value="UniProtKB-UniPathway"/>
</dbReference>
<dbReference type="SUPFAM" id="SSF111326">
    <property type="entry name" value="Urocanase"/>
    <property type="match status" value="1"/>
</dbReference>
<dbReference type="InterPro" id="IPR038364">
    <property type="entry name" value="Urocanase_central_sf"/>
</dbReference>
<keyword evidence="10" id="KW-0963">Cytoplasm</keyword>
<dbReference type="HAMAP" id="MF_00577">
    <property type="entry name" value="HutU"/>
    <property type="match status" value="1"/>
</dbReference>
<feature type="domain" description="Urocanase Rossmann-like" evidence="11">
    <location>
        <begin position="140"/>
        <end position="348"/>
    </location>
</feature>
<feature type="domain" description="Urocanase N-terminal" evidence="12">
    <location>
        <begin position="11"/>
        <end position="137"/>
    </location>
</feature>
<dbReference type="EC" id="4.2.1.49" evidence="3 10"/>
<feature type="binding site" evidence="10">
    <location>
        <begin position="263"/>
        <end position="267"/>
    </location>
    <ligand>
        <name>NAD(+)</name>
        <dbReference type="ChEBI" id="CHEBI:57540"/>
    </ligand>
</feature>
<feature type="binding site" evidence="10">
    <location>
        <position position="196"/>
    </location>
    <ligand>
        <name>NAD(+)</name>
        <dbReference type="ChEBI" id="CHEBI:57540"/>
    </ligand>
</feature>
<dbReference type="InterPro" id="IPR035085">
    <property type="entry name" value="Urocanase_Rossmann-like"/>
</dbReference>
<dbReference type="PROSITE" id="PS01233">
    <property type="entry name" value="UROCANASE"/>
    <property type="match status" value="1"/>
</dbReference>
<evidence type="ECO:0000256" key="9">
    <source>
        <dbReference type="ARBA" id="ARBA00056569"/>
    </source>
</evidence>
<dbReference type="Gene3D" id="3.40.50.10730">
    <property type="entry name" value="Urocanase like domains"/>
    <property type="match status" value="1"/>
</dbReference>
<keyword evidence="15" id="KW-1185">Reference proteome</keyword>
<dbReference type="EMBL" id="WPHG01000001">
    <property type="protein sequence ID" value="MVA96830.1"/>
    <property type="molecule type" value="Genomic_DNA"/>
</dbReference>
<organism evidence="14 15">
    <name type="scientific">Nitratireductor arenosus</name>
    <dbReference type="NCBI Taxonomy" id="2682096"/>
    <lineage>
        <taxon>Bacteria</taxon>
        <taxon>Pseudomonadati</taxon>
        <taxon>Pseudomonadota</taxon>
        <taxon>Alphaproteobacteria</taxon>
        <taxon>Hyphomicrobiales</taxon>
        <taxon>Phyllobacteriaceae</taxon>
        <taxon>Nitratireductor</taxon>
    </lineage>
</organism>
<evidence type="ECO:0000256" key="1">
    <source>
        <dbReference type="ARBA" id="ARBA00004794"/>
    </source>
</evidence>
<feature type="binding site" evidence="10">
    <location>
        <position position="322"/>
    </location>
    <ligand>
        <name>NAD(+)</name>
        <dbReference type="ChEBI" id="CHEBI:57540"/>
    </ligand>
</feature>
<comment type="function">
    <text evidence="9 10">Catalyzes the conversion of urocanate to 4-imidazolone-5-propionate.</text>
</comment>
<feature type="binding site" evidence="10">
    <location>
        <begin position="176"/>
        <end position="178"/>
    </location>
    <ligand>
        <name>NAD(+)</name>
        <dbReference type="ChEBI" id="CHEBI:57540"/>
    </ligand>
</feature>
<proteinExistence type="inferred from homology"/>
<keyword evidence="6 10" id="KW-0456">Lyase</keyword>
<dbReference type="InterPro" id="IPR036190">
    <property type="entry name" value="Urocanase_sf"/>
</dbReference>
<dbReference type="InterPro" id="IPR023637">
    <property type="entry name" value="Urocanase-like"/>
</dbReference>